<dbReference type="PANTHER" id="PTHR35585:SF1">
    <property type="entry name" value="HHE DOMAIN PROTEIN (AFU_ORTHOLOGUE AFUA_4G00730)"/>
    <property type="match status" value="1"/>
</dbReference>
<gene>
    <name evidence="4" type="ORF">FS320_29680</name>
</gene>
<feature type="domain" description="Phasin" evidence="3">
    <location>
        <begin position="227"/>
        <end position="317"/>
    </location>
</feature>
<feature type="coiled-coil region" evidence="1">
    <location>
        <begin position="33"/>
        <end position="88"/>
    </location>
</feature>
<evidence type="ECO:0000313" key="4">
    <source>
        <dbReference type="EMBL" id="MPR29160.1"/>
    </source>
</evidence>
<dbReference type="InterPro" id="IPR012312">
    <property type="entry name" value="Hemerythrin-like"/>
</dbReference>
<dbReference type="OrthoDB" id="8019734at2"/>
<dbReference type="PANTHER" id="PTHR35585">
    <property type="entry name" value="HHE DOMAIN PROTEIN (AFU_ORTHOLOGUE AFUA_4G00730)"/>
    <property type="match status" value="1"/>
</dbReference>
<dbReference type="Proteomes" id="UP000403266">
    <property type="component" value="Unassembled WGS sequence"/>
</dbReference>
<dbReference type="InterPro" id="IPR018968">
    <property type="entry name" value="Phasin"/>
</dbReference>
<evidence type="ECO:0008006" key="6">
    <source>
        <dbReference type="Google" id="ProtNLM"/>
    </source>
</evidence>
<evidence type="ECO:0000313" key="5">
    <source>
        <dbReference type="Proteomes" id="UP000403266"/>
    </source>
</evidence>
<keyword evidence="5" id="KW-1185">Reference proteome</keyword>
<dbReference type="Pfam" id="PF09361">
    <property type="entry name" value="Phasin_2"/>
    <property type="match status" value="1"/>
</dbReference>
<evidence type="ECO:0000256" key="1">
    <source>
        <dbReference type="SAM" id="Coils"/>
    </source>
</evidence>
<protein>
    <recommendedName>
        <fullName evidence="6">Phasin family protein</fullName>
    </recommendedName>
</protein>
<dbReference type="RefSeq" id="WP_152715845.1">
    <property type="nucleotide sequence ID" value="NZ_VOSJ01000207.1"/>
</dbReference>
<dbReference type="EMBL" id="VOSK01000204">
    <property type="protein sequence ID" value="MPR29160.1"/>
    <property type="molecule type" value="Genomic_DNA"/>
</dbReference>
<accession>A0A5N7MR79</accession>
<feature type="domain" description="Hemerythrin-like" evidence="2">
    <location>
        <begin position="16"/>
        <end position="120"/>
    </location>
</feature>
<proteinExistence type="predicted"/>
<evidence type="ECO:0000259" key="3">
    <source>
        <dbReference type="Pfam" id="PF09361"/>
    </source>
</evidence>
<evidence type="ECO:0000259" key="2">
    <source>
        <dbReference type="Pfam" id="PF01814"/>
    </source>
</evidence>
<dbReference type="AlphaFoldDB" id="A0A5N7MR79"/>
<name>A0A5N7MR79_9HYPH</name>
<comment type="caution">
    <text evidence="4">The sequence shown here is derived from an EMBL/GenBank/DDBJ whole genome shotgun (WGS) entry which is preliminary data.</text>
</comment>
<organism evidence="4 5">
    <name type="scientific">Microvirga tunisiensis</name>
    <dbReference type="NCBI Taxonomy" id="2108360"/>
    <lineage>
        <taxon>Bacteria</taxon>
        <taxon>Pseudomonadati</taxon>
        <taxon>Pseudomonadota</taxon>
        <taxon>Alphaproteobacteria</taxon>
        <taxon>Hyphomicrobiales</taxon>
        <taxon>Methylobacteriaceae</taxon>
        <taxon>Microvirga</taxon>
    </lineage>
</organism>
<keyword evidence="1" id="KW-0175">Coiled coil</keyword>
<dbReference type="Gene3D" id="1.20.120.520">
    <property type="entry name" value="nmb1532 protein domain like"/>
    <property type="match status" value="1"/>
</dbReference>
<sequence>MSATRRFSQTPPDKANELFEKLLATSDTAVKTRERLFVDLKEELELLASLQEEHLFPVLRRHGMGDLLQEASNDNDQTSALLAELEALPKNSAEFLGKVAELRRIFQQHIRDDRKELLPAVLKVLSDEEANAIAETVEDEMASIDEMKRADTRRAREQGEAVQRVTEDVADTLRASVESAQTLAQAMQEAVESSFGAFSELTRRASGQGLQIFGRPEGDTLGLSEEAANNLRAAAKSSTALARGVQDVSREVVDRSQKRLQRNLDGLQALARCRSMTDVVEVQSSLLRDNLEQTMENSRRIAELTIQMADEAVRSVTVQAERTAQHLNRAA</sequence>
<reference evidence="4 5" key="1">
    <citation type="journal article" date="2019" name="Syst. Appl. Microbiol.">
        <title>Microvirga tunisiensis sp. nov., a root nodule symbiotic bacterium isolated from Lupinus micranthus and L. luteus grown in Northern Tunisia.</title>
        <authorList>
            <person name="Msaddak A."/>
            <person name="Rejili M."/>
            <person name="Duran D."/>
            <person name="Mars M."/>
            <person name="Palacios J.M."/>
            <person name="Ruiz-Argueso T."/>
            <person name="Rey L."/>
            <person name="Imperial J."/>
        </authorList>
    </citation>
    <scope>NUCLEOTIDE SEQUENCE [LARGE SCALE GENOMIC DNA]</scope>
    <source>
        <strain evidence="4 5">Lmie10</strain>
    </source>
</reference>
<dbReference type="Pfam" id="PF01814">
    <property type="entry name" value="Hemerythrin"/>
    <property type="match status" value="1"/>
</dbReference>